<dbReference type="Pfam" id="PF04250">
    <property type="entry name" value="DUF429"/>
    <property type="match status" value="1"/>
</dbReference>
<reference evidence="1 2" key="1">
    <citation type="submission" date="2022-03" db="EMBL/GenBank/DDBJ databases">
        <title>Genomic Encyclopedia of Type Strains, Phase III (KMG-III): the genomes of soil and plant-associated and newly described type strains.</title>
        <authorList>
            <person name="Whitman W."/>
        </authorList>
    </citation>
    <scope>NUCLEOTIDE SEQUENCE [LARGE SCALE GENOMIC DNA]</scope>
    <source>
        <strain evidence="1 2">BSker1</strain>
    </source>
</reference>
<gene>
    <name evidence="1" type="ORF">J2T60_001351</name>
</gene>
<evidence type="ECO:0000313" key="1">
    <source>
        <dbReference type="EMBL" id="MCP1727386.1"/>
    </source>
</evidence>
<evidence type="ECO:0000313" key="2">
    <source>
        <dbReference type="Proteomes" id="UP001523550"/>
    </source>
</evidence>
<sequence>MTWDAIIGVDCATAPEKTGLALACPGQERWQLIEACNGAHLSPVARLSQWLALFERPLICLDAPLGWPRDLGRALADHRAGEAMTASADALFHRRCDRFIQAQTGCRPMEVGANFIARTARAALSLLAALRQESGRRLPLLWHPGAGEEGGVIEVYPAATLRVHGLPWKRYKPAAQQALRDEIMNGWSEQLKPPAARSTAAQAMLAQADVLDAAHCCLAGLDFIEGRAMAPPQLDEDLAVEGWIWTRRPAEETDS</sequence>
<protein>
    <recommendedName>
        <fullName evidence="3">DUF429 domain-containing protein</fullName>
    </recommendedName>
</protein>
<keyword evidence="2" id="KW-1185">Reference proteome</keyword>
<organism evidence="1 2">
    <name type="scientific">Natronospira proteinivora</name>
    <dbReference type="NCBI Taxonomy" id="1807133"/>
    <lineage>
        <taxon>Bacteria</taxon>
        <taxon>Pseudomonadati</taxon>
        <taxon>Pseudomonadota</taxon>
        <taxon>Gammaproteobacteria</taxon>
        <taxon>Natronospirales</taxon>
        <taxon>Natronospiraceae</taxon>
        <taxon>Natronospira</taxon>
    </lineage>
</organism>
<name>A0ABT1G7V7_9GAMM</name>
<dbReference type="Proteomes" id="UP001523550">
    <property type="component" value="Unassembled WGS sequence"/>
</dbReference>
<accession>A0ABT1G7V7</accession>
<dbReference type="RefSeq" id="WP_253447229.1">
    <property type="nucleotide sequence ID" value="NZ_JALJYF010000001.1"/>
</dbReference>
<proteinExistence type="predicted"/>
<dbReference type="EMBL" id="JALJYF010000001">
    <property type="protein sequence ID" value="MCP1727386.1"/>
    <property type="molecule type" value="Genomic_DNA"/>
</dbReference>
<evidence type="ECO:0008006" key="3">
    <source>
        <dbReference type="Google" id="ProtNLM"/>
    </source>
</evidence>
<comment type="caution">
    <text evidence="1">The sequence shown here is derived from an EMBL/GenBank/DDBJ whole genome shotgun (WGS) entry which is preliminary data.</text>
</comment>
<dbReference type="InterPro" id="IPR007362">
    <property type="entry name" value="DUF429"/>
</dbReference>